<dbReference type="Proteomes" id="UP001366060">
    <property type="component" value="Unassembled WGS sequence"/>
</dbReference>
<feature type="transmembrane region" description="Helical" evidence="1">
    <location>
        <begin position="211"/>
        <end position="232"/>
    </location>
</feature>
<keyword evidence="4" id="KW-1185">Reference proteome</keyword>
<reference evidence="3 4" key="1">
    <citation type="submission" date="2024-02" db="EMBL/GenBank/DDBJ databases">
        <title>Bacteria isolated from the canopy kelp, Nereocystis luetkeana.</title>
        <authorList>
            <person name="Pfister C.A."/>
            <person name="Younker I.T."/>
            <person name="Light S.H."/>
        </authorList>
    </citation>
    <scope>NUCLEOTIDE SEQUENCE [LARGE SCALE GENOMIC DNA]</scope>
    <source>
        <strain evidence="3 4">TI.2.07</strain>
    </source>
</reference>
<gene>
    <name evidence="3" type="ORF">V6255_16910</name>
</gene>
<feature type="transmembrane region" description="Helical" evidence="1">
    <location>
        <begin position="270"/>
        <end position="288"/>
    </location>
</feature>
<dbReference type="RefSeq" id="WP_341629200.1">
    <property type="nucleotide sequence ID" value="NZ_JBAKBA010000059.1"/>
</dbReference>
<feature type="transmembrane region" description="Helical" evidence="1">
    <location>
        <begin position="183"/>
        <end position="205"/>
    </location>
</feature>
<keyword evidence="1" id="KW-0472">Membrane</keyword>
<evidence type="ECO:0000313" key="4">
    <source>
        <dbReference type="Proteomes" id="UP001366060"/>
    </source>
</evidence>
<evidence type="ECO:0000256" key="1">
    <source>
        <dbReference type="SAM" id="Phobius"/>
    </source>
</evidence>
<dbReference type="EC" id="3.4.-.-" evidence="3"/>
<evidence type="ECO:0000313" key="3">
    <source>
        <dbReference type="EMBL" id="MEL0660816.1"/>
    </source>
</evidence>
<dbReference type="GO" id="GO:0016787">
    <property type="term" value="F:hydrolase activity"/>
    <property type="evidence" value="ECO:0007669"/>
    <property type="project" value="UniProtKB-KW"/>
</dbReference>
<keyword evidence="3" id="KW-0378">Hydrolase</keyword>
<feature type="transmembrane region" description="Helical" evidence="1">
    <location>
        <begin position="43"/>
        <end position="65"/>
    </location>
</feature>
<feature type="domain" description="CAAX prenyl protease 2/Lysostaphin resistance protein A-like" evidence="2">
    <location>
        <begin position="212"/>
        <end position="305"/>
    </location>
</feature>
<dbReference type="Pfam" id="PF02517">
    <property type="entry name" value="Rce1-like"/>
    <property type="match status" value="1"/>
</dbReference>
<name>A0ABU9HGY0_9GAMM</name>
<proteinExistence type="predicted"/>
<sequence>MTFYLLALSILCVFPYCKVSIIKQPLWLWLMALSVVSGYVEHHIEAVGLVGIVVYVALYHGALYIKQPIIRAISSTAFIVSSLALAVHAVPGFNNLPIVINELITSDAIPYTLYANFDKGMAGLLVCAYFFSKSQTTKTLDTTIPLDATTASTTASNTTTANIVTTNITTAKTSTITKLKQPFFIIICTVLATLTVALMIGLVGFSPKVPGFWLAFIAINLLFTCVAEEAFFRGLLQTKLSQLITVKRLAIFAPLITAVVFALAHFIGGWSYVLVSGVAGFGYCYIFYKTQRLEWAILCHWLVNVSHFFLFTYPMIGKVAPL</sequence>
<dbReference type="EMBL" id="JBAKBA010000059">
    <property type="protein sequence ID" value="MEL0660816.1"/>
    <property type="molecule type" value="Genomic_DNA"/>
</dbReference>
<dbReference type="InterPro" id="IPR003675">
    <property type="entry name" value="Rce1/LyrA-like_dom"/>
</dbReference>
<organism evidence="3 4">
    <name type="scientific">Psychromonas arctica</name>
    <dbReference type="NCBI Taxonomy" id="168275"/>
    <lineage>
        <taxon>Bacteria</taxon>
        <taxon>Pseudomonadati</taxon>
        <taxon>Pseudomonadota</taxon>
        <taxon>Gammaproteobacteria</taxon>
        <taxon>Alteromonadales</taxon>
        <taxon>Psychromonadaceae</taxon>
        <taxon>Psychromonas</taxon>
    </lineage>
</organism>
<feature type="transmembrane region" description="Helical" evidence="1">
    <location>
        <begin position="72"/>
        <end position="91"/>
    </location>
</feature>
<feature type="transmembrane region" description="Helical" evidence="1">
    <location>
        <begin position="244"/>
        <end position="264"/>
    </location>
</feature>
<keyword evidence="1" id="KW-1133">Transmembrane helix</keyword>
<evidence type="ECO:0000259" key="2">
    <source>
        <dbReference type="Pfam" id="PF02517"/>
    </source>
</evidence>
<feature type="transmembrane region" description="Helical" evidence="1">
    <location>
        <begin position="295"/>
        <end position="316"/>
    </location>
</feature>
<protein>
    <submittedName>
        <fullName evidence="3">CPBP family intramembrane glutamic endopeptidase</fullName>
        <ecNumber evidence="3">3.4.-.-</ecNumber>
    </submittedName>
</protein>
<comment type="caution">
    <text evidence="3">The sequence shown here is derived from an EMBL/GenBank/DDBJ whole genome shotgun (WGS) entry which is preliminary data.</text>
</comment>
<accession>A0ABU9HGY0</accession>
<keyword evidence="1" id="KW-0812">Transmembrane</keyword>
<feature type="transmembrane region" description="Helical" evidence="1">
    <location>
        <begin position="111"/>
        <end position="131"/>
    </location>
</feature>